<evidence type="ECO:0000256" key="1">
    <source>
        <dbReference type="SAM" id="MobiDB-lite"/>
    </source>
</evidence>
<feature type="region of interest" description="Disordered" evidence="1">
    <location>
        <begin position="1"/>
        <end position="24"/>
    </location>
</feature>
<comment type="caution">
    <text evidence="2">The sequence shown here is derived from an EMBL/GenBank/DDBJ whole genome shotgun (WGS) entry which is preliminary data.</text>
</comment>
<keyword evidence="3" id="KW-1185">Reference proteome</keyword>
<sequence>MPLKKNPKQQSHSCAHPDTPGRDHCPGAVINDEFPRAHIQLQLHALESRVFWRYGWGEQQDVATALAHLESFPHSYGEAWHSLPWGSLPSTLSLLQLYSSVILSHYFMPFLPYTSPDGGKQFSDASANSSGSACIPILSKPRTPIEHAPVCTSQAATPLLPASAQPPAAASPSAASPPLATAAAHTAIASASATAPASSPTDSPRSTVQPEVGLMWENGLEGLSATPIPDFT</sequence>
<proteinExistence type="predicted"/>
<protein>
    <submittedName>
        <fullName evidence="2">Uncharacterized protein</fullName>
    </submittedName>
</protein>
<organism evidence="2 3">
    <name type="scientific">Saguinus oedipus</name>
    <name type="common">Cotton-top tamarin</name>
    <name type="synonym">Oedipomidas oedipus</name>
    <dbReference type="NCBI Taxonomy" id="9490"/>
    <lineage>
        <taxon>Eukaryota</taxon>
        <taxon>Metazoa</taxon>
        <taxon>Chordata</taxon>
        <taxon>Craniata</taxon>
        <taxon>Vertebrata</taxon>
        <taxon>Euteleostomi</taxon>
        <taxon>Mammalia</taxon>
        <taxon>Eutheria</taxon>
        <taxon>Euarchontoglires</taxon>
        <taxon>Primates</taxon>
        <taxon>Haplorrhini</taxon>
        <taxon>Platyrrhini</taxon>
        <taxon>Cebidae</taxon>
        <taxon>Callitrichinae</taxon>
        <taxon>Saguinus</taxon>
    </lineage>
</organism>
<evidence type="ECO:0000313" key="3">
    <source>
        <dbReference type="Proteomes" id="UP001266305"/>
    </source>
</evidence>
<name>A0ABQ9UMF9_SAGOE</name>
<dbReference type="Proteomes" id="UP001266305">
    <property type="component" value="Unassembled WGS sequence"/>
</dbReference>
<accession>A0ABQ9UMF9</accession>
<dbReference type="EMBL" id="JASSZA010000011">
    <property type="protein sequence ID" value="KAK2098240.1"/>
    <property type="molecule type" value="Genomic_DNA"/>
</dbReference>
<gene>
    <name evidence="2" type="ORF">P7K49_023691</name>
</gene>
<evidence type="ECO:0000313" key="2">
    <source>
        <dbReference type="EMBL" id="KAK2098240.1"/>
    </source>
</evidence>
<reference evidence="2 3" key="1">
    <citation type="submission" date="2023-05" db="EMBL/GenBank/DDBJ databases">
        <title>B98-5 Cell Line De Novo Hybrid Assembly: An Optical Mapping Approach.</title>
        <authorList>
            <person name="Kananen K."/>
            <person name="Auerbach J.A."/>
            <person name="Kautto E."/>
            <person name="Blachly J.S."/>
        </authorList>
    </citation>
    <scope>NUCLEOTIDE SEQUENCE [LARGE SCALE GENOMIC DNA]</scope>
    <source>
        <strain evidence="2">B95-8</strain>
        <tissue evidence="2">Cell line</tissue>
    </source>
</reference>